<feature type="transmembrane region" description="Helical" evidence="2">
    <location>
        <begin position="177"/>
        <end position="198"/>
    </location>
</feature>
<dbReference type="RefSeq" id="WP_179803297.1">
    <property type="nucleotide sequence ID" value="NZ_JACCCQ010000001.1"/>
</dbReference>
<feature type="transmembrane region" description="Helical" evidence="2">
    <location>
        <begin position="275"/>
        <end position="293"/>
    </location>
</feature>
<comment type="caution">
    <text evidence="3">The sequence shown here is derived from an EMBL/GenBank/DDBJ whole genome shotgun (WGS) entry which is preliminary data.</text>
</comment>
<keyword evidence="2" id="KW-0472">Membrane</keyword>
<evidence type="ECO:0000256" key="1">
    <source>
        <dbReference type="SAM" id="MobiDB-lite"/>
    </source>
</evidence>
<evidence type="ECO:0000256" key="2">
    <source>
        <dbReference type="SAM" id="Phobius"/>
    </source>
</evidence>
<accession>A0ABX2RM15</accession>
<dbReference type="EMBL" id="JACCCQ010000001">
    <property type="protein sequence ID" value="NYF57145.1"/>
    <property type="molecule type" value="Genomic_DNA"/>
</dbReference>
<sequence>MDDVRHVGGSNGRRYLPVPCPQQLTLGPTRLAADEPVAQPEPYEAHQLSHREAARLIRARSEAEEALAASHPALREAGERLIDAWHQAKNALHPLAVLVAERELQDAAREKRRNDQEHADDGAEDRRSQPAWQRPWVIWAVILVSAIYDTVFFATSFRDAIDAPDDKLSFEYWISYVPGFSIAMALILSGSWLAVPLFRHRSRADRRRWRRRLGWRVLFRRVFVAWRPEDEEREREDLPWPSWPLPVGFASLVVGVLGMWAWLRGDRLPQPELRWPLVGLLVLLTIAAIAFKASSHNPYADRKERIRQRRQAAVDRYAALAADAEKHLAAHAKTWQEFYLAVEDAAVVVRRHLTDAWTEVAEARARHGLTGMVAPGFPTNGSDDLSDSRMFEGLAGPALRVTALRQAVETLNRYRPEALAEELDVLRRQLNAQLAAGWRPVLAIGGGPGVGNGASTSQR</sequence>
<organism evidence="3 4">
    <name type="scientific">Micromonospora purpureochromogenes</name>
    <dbReference type="NCBI Taxonomy" id="47872"/>
    <lineage>
        <taxon>Bacteria</taxon>
        <taxon>Bacillati</taxon>
        <taxon>Actinomycetota</taxon>
        <taxon>Actinomycetes</taxon>
        <taxon>Micromonosporales</taxon>
        <taxon>Micromonosporaceae</taxon>
        <taxon>Micromonospora</taxon>
    </lineage>
</organism>
<gene>
    <name evidence="3" type="ORF">HDA35_002976</name>
</gene>
<keyword evidence="4" id="KW-1185">Reference proteome</keyword>
<feature type="region of interest" description="Disordered" evidence="1">
    <location>
        <begin position="1"/>
        <end position="21"/>
    </location>
</feature>
<keyword evidence="2" id="KW-1133">Transmembrane helix</keyword>
<proteinExistence type="predicted"/>
<keyword evidence="2" id="KW-0812">Transmembrane</keyword>
<evidence type="ECO:0000313" key="4">
    <source>
        <dbReference type="Proteomes" id="UP000631553"/>
    </source>
</evidence>
<name>A0ABX2RM15_9ACTN</name>
<dbReference type="Proteomes" id="UP000631553">
    <property type="component" value="Unassembled WGS sequence"/>
</dbReference>
<feature type="transmembrane region" description="Helical" evidence="2">
    <location>
        <begin position="136"/>
        <end position="157"/>
    </location>
</feature>
<protein>
    <recommendedName>
        <fullName evidence="5">DUF4129 domain-containing protein</fullName>
    </recommendedName>
</protein>
<feature type="transmembrane region" description="Helical" evidence="2">
    <location>
        <begin position="243"/>
        <end position="263"/>
    </location>
</feature>
<evidence type="ECO:0000313" key="3">
    <source>
        <dbReference type="EMBL" id="NYF57145.1"/>
    </source>
</evidence>
<feature type="region of interest" description="Disordered" evidence="1">
    <location>
        <begin position="108"/>
        <end position="127"/>
    </location>
</feature>
<evidence type="ECO:0008006" key="5">
    <source>
        <dbReference type="Google" id="ProtNLM"/>
    </source>
</evidence>
<reference evidence="3 4" key="1">
    <citation type="submission" date="2020-07" db="EMBL/GenBank/DDBJ databases">
        <title>Sequencing the genomes of 1000 actinobacteria strains.</title>
        <authorList>
            <person name="Klenk H.-P."/>
        </authorList>
    </citation>
    <scope>NUCLEOTIDE SEQUENCE [LARGE SCALE GENOMIC DNA]</scope>
    <source>
        <strain evidence="3 4">DSM 43814</strain>
    </source>
</reference>